<evidence type="ECO:0000256" key="1">
    <source>
        <dbReference type="SAM" id="MobiDB-lite"/>
    </source>
</evidence>
<organism evidence="3 4">
    <name type="scientific">Littorina saxatilis</name>
    <dbReference type="NCBI Taxonomy" id="31220"/>
    <lineage>
        <taxon>Eukaryota</taxon>
        <taxon>Metazoa</taxon>
        <taxon>Spiralia</taxon>
        <taxon>Lophotrochozoa</taxon>
        <taxon>Mollusca</taxon>
        <taxon>Gastropoda</taxon>
        <taxon>Caenogastropoda</taxon>
        <taxon>Littorinimorpha</taxon>
        <taxon>Littorinoidea</taxon>
        <taxon>Littorinidae</taxon>
        <taxon>Littorina</taxon>
    </lineage>
</organism>
<sequence>MATKTLLSDESDGNTCKKTVPQSDPKHPGTHDNNSRTGTNQSEQQAERENSGLSLWTALGAEEERRREHRRDMDRFVINAAKAYEEMLKNMQIRCRSEAEKHDIDAASYQRICHNLETVGRVLGAVSLAGVVRFMVKWFSSSTKENVDADTNLTSIGLLAFSGVAITGVLQFLSKGSARLFSTFKMRANEHRIVTIGWQLLKLEIEATRIGLRNPEVDLKEAGTMYKEHIAKHKELSAQILVSEQTSDRIKSIEEEKSFLDQWPDDPLRRDGPQ</sequence>
<dbReference type="AlphaFoldDB" id="A0AAN9AQG3"/>
<feature type="region of interest" description="Disordered" evidence="1">
    <location>
        <begin position="1"/>
        <end position="55"/>
    </location>
</feature>
<proteinExistence type="predicted"/>
<feature type="transmembrane region" description="Helical" evidence="2">
    <location>
        <begin position="118"/>
        <end position="136"/>
    </location>
</feature>
<dbReference type="Proteomes" id="UP001374579">
    <property type="component" value="Unassembled WGS sequence"/>
</dbReference>
<name>A0AAN9AQG3_9CAEN</name>
<feature type="compositionally biased region" description="Polar residues" evidence="1">
    <location>
        <begin position="35"/>
        <end position="44"/>
    </location>
</feature>
<keyword evidence="2" id="KW-1133">Transmembrane helix</keyword>
<evidence type="ECO:0000313" key="4">
    <source>
        <dbReference type="Proteomes" id="UP001374579"/>
    </source>
</evidence>
<feature type="compositionally biased region" description="Polar residues" evidence="1">
    <location>
        <begin position="1"/>
        <end position="22"/>
    </location>
</feature>
<dbReference type="EMBL" id="JBAMIC010000022">
    <property type="protein sequence ID" value="KAK7091131.1"/>
    <property type="molecule type" value="Genomic_DNA"/>
</dbReference>
<keyword evidence="2" id="KW-0812">Transmembrane</keyword>
<reference evidence="3 4" key="1">
    <citation type="submission" date="2024-02" db="EMBL/GenBank/DDBJ databases">
        <title>Chromosome-scale genome assembly of the rough periwinkle Littorina saxatilis.</title>
        <authorList>
            <person name="De Jode A."/>
            <person name="Faria R."/>
            <person name="Formenti G."/>
            <person name="Sims Y."/>
            <person name="Smith T.P."/>
            <person name="Tracey A."/>
            <person name="Wood J.M.D."/>
            <person name="Zagrodzka Z.B."/>
            <person name="Johannesson K."/>
            <person name="Butlin R.K."/>
            <person name="Leder E.H."/>
        </authorList>
    </citation>
    <scope>NUCLEOTIDE SEQUENCE [LARGE SCALE GENOMIC DNA]</scope>
    <source>
        <strain evidence="3">Snail1</strain>
        <tissue evidence="3">Muscle</tissue>
    </source>
</reference>
<feature type="compositionally biased region" description="Basic and acidic residues" evidence="1">
    <location>
        <begin position="24"/>
        <end position="34"/>
    </location>
</feature>
<gene>
    <name evidence="3" type="ORF">V1264_008857</name>
</gene>
<accession>A0AAN9AQG3</accession>
<protein>
    <submittedName>
        <fullName evidence="3">Uncharacterized protein</fullName>
    </submittedName>
</protein>
<comment type="caution">
    <text evidence="3">The sequence shown here is derived from an EMBL/GenBank/DDBJ whole genome shotgun (WGS) entry which is preliminary data.</text>
</comment>
<evidence type="ECO:0000313" key="3">
    <source>
        <dbReference type="EMBL" id="KAK7091131.1"/>
    </source>
</evidence>
<feature type="transmembrane region" description="Helical" evidence="2">
    <location>
        <begin position="156"/>
        <end position="173"/>
    </location>
</feature>
<evidence type="ECO:0000256" key="2">
    <source>
        <dbReference type="SAM" id="Phobius"/>
    </source>
</evidence>
<keyword evidence="4" id="KW-1185">Reference proteome</keyword>
<keyword evidence="2" id="KW-0472">Membrane</keyword>